<proteinExistence type="predicted"/>
<dbReference type="GO" id="GO:0006979">
    <property type="term" value="P:response to oxidative stress"/>
    <property type="evidence" value="ECO:0007669"/>
    <property type="project" value="TreeGrafter"/>
</dbReference>
<dbReference type="SUPFAM" id="SSF52518">
    <property type="entry name" value="Thiamin diphosphate-binding fold (THDP-binding)"/>
    <property type="match status" value="1"/>
</dbReference>
<protein>
    <recommendedName>
        <fullName evidence="2">Pyruvate flavodoxin/ferredoxin oxidoreductase pyrimidine binding domain-containing protein</fullName>
    </recommendedName>
</protein>
<evidence type="ECO:0000256" key="1">
    <source>
        <dbReference type="ARBA" id="ARBA00023002"/>
    </source>
</evidence>
<dbReference type="PANTHER" id="PTHR32154:SF20">
    <property type="entry name" value="2-OXOGLUTARATE OXIDOREDUCTASE SUBUNIT KORA"/>
    <property type="match status" value="1"/>
</dbReference>
<dbReference type="InterPro" id="IPR029061">
    <property type="entry name" value="THDP-binding"/>
</dbReference>
<evidence type="ECO:0000313" key="3">
    <source>
        <dbReference type="EMBL" id="SVE06589.1"/>
    </source>
</evidence>
<organism evidence="3">
    <name type="scientific">marine metagenome</name>
    <dbReference type="NCBI Taxonomy" id="408172"/>
    <lineage>
        <taxon>unclassified sequences</taxon>
        <taxon>metagenomes</taxon>
        <taxon>ecological metagenomes</taxon>
    </lineage>
</organism>
<name>A0A383AG77_9ZZZZ</name>
<feature type="domain" description="Pyruvate flavodoxin/ferredoxin oxidoreductase pyrimidine binding" evidence="2">
    <location>
        <begin position="12"/>
        <end position="223"/>
    </location>
</feature>
<dbReference type="CDD" id="cd07034">
    <property type="entry name" value="TPP_PYR_PFOR_IOR-alpha_like"/>
    <property type="match status" value="1"/>
</dbReference>
<sequence>AAGAHLADLKLVFASYPITPASNLLHILAGLKSQGIVTFQAEDEIAAACAAIGASYAGSIGVTSSAGPGVALKTEAIGLAVVAELPLIVVNSQRSGPSTGMPTKAEQSDLFQAVHGRNADTPLVVLAAHSPANCFAMAIEAIRLGTKYMTPVILLTDGYLANASEPWLIPDIDSLQTFPVEFHTDPNGFHPFMRNEETLARAWAVPGTPGLEHRIGGLEKDYSTSNISYDPTNHQRMTEVRAAKIAGIANEL</sequence>
<dbReference type="InterPro" id="IPR002880">
    <property type="entry name" value="Pyrv_Fd/Flavodoxin_OxRdtase_N"/>
</dbReference>
<reference evidence="3" key="1">
    <citation type="submission" date="2018-05" db="EMBL/GenBank/DDBJ databases">
        <authorList>
            <person name="Lanie J.A."/>
            <person name="Ng W.-L."/>
            <person name="Kazmierczak K.M."/>
            <person name="Andrzejewski T.M."/>
            <person name="Davidsen T.M."/>
            <person name="Wayne K.J."/>
            <person name="Tettelin H."/>
            <person name="Glass J.I."/>
            <person name="Rusch D."/>
            <person name="Podicherti R."/>
            <person name="Tsui H.-C.T."/>
            <person name="Winkler M.E."/>
        </authorList>
    </citation>
    <scope>NUCLEOTIDE SEQUENCE</scope>
</reference>
<feature type="non-terminal residue" evidence="3">
    <location>
        <position position="252"/>
    </location>
</feature>
<dbReference type="PANTHER" id="PTHR32154">
    <property type="entry name" value="PYRUVATE-FLAVODOXIN OXIDOREDUCTASE-RELATED"/>
    <property type="match status" value="1"/>
</dbReference>
<dbReference type="GO" id="GO:0016491">
    <property type="term" value="F:oxidoreductase activity"/>
    <property type="evidence" value="ECO:0007669"/>
    <property type="project" value="UniProtKB-KW"/>
</dbReference>
<feature type="non-terminal residue" evidence="3">
    <location>
        <position position="1"/>
    </location>
</feature>
<dbReference type="Pfam" id="PF01855">
    <property type="entry name" value="POR_N"/>
    <property type="match status" value="1"/>
</dbReference>
<evidence type="ECO:0000259" key="2">
    <source>
        <dbReference type="Pfam" id="PF01855"/>
    </source>
</evidence>
<dbReference type="AlphaFoldDB" id="A0A383AG77"/>
<dbReference type="InterPro" id="IPR050722">
    <property type="entry name" value="Pyruvate:ferred/Flavod_OxRd"/>
</dbReference>
<accession>A0A383AG77</accession>
<dbReference type="Gene3D" id="3.40.50.970">
    <property type="match status" value="1"/>
</dbReference>
<keyword evidence="1" id="KW-0560">Oxidoreductase</keyword>
<dbReference type="EMBL" id="UINC01191782">
    <property type="protein sequence ID" value="SVE06589.1"/>
    <property type="molecule type" value="Genomic_DNA"/>
</dbReference>
<gene>
    <name evidence="3" type="ORF">METZ01_LOCUS459443</name>
</gene>